<organism evidence="1 2">
    <name type="scientific">Leptospira weilii serovar Topaz str. LT2116</name>
    <dbReference type="NCBI Taxonomy" id="1088540"/>
    <lineage>
        <taxon>Bacteria</taxon>
        <taxon>Pseudomonadati</taxon>
        <taxon>Spirochaetota</taxon>
        <taxon>Spirochaetia</taxon>
        <taxon>Leptospirales</taxon>
        <taxon>Leptospiraceae</taxon>
        <taxon>Leptospira</taxon>
    </lineage>
</organism>
<evidence type="ECO:0000313" key="1">
    <source>
        <dbReference type="EMBL" id="EMF82664.1"/>
    </source>
</evidence>
<comment type="caution">
    <text evidence="1">The sequence shown here is derived from an EMBL/GenBank/DDBJ whole genome shotgun (WGS) entry which is preliminary data.</text>
</comment>
<name>M3G9L7_9LEPT</name>
<dbReference type="EMBL" id="AHOR02000018">
    <property type="protein sequence ID" value="EMF82664.1"/>
    <property type="molecule type" value="Genomic_DNA"/>
</dbReference>
<accession>M3G9L7</accession>
<proteinExistence type="predicted"/>
<dbReference type="AlphaFoldDB" id="M3G9L7"/>
<dbReference type="Proteomes" id="UP000011770">
    <property type="component" value="Unassembled WGS sequence"/>
</dbReference>
<evidence type="ECO:0000313" key="2">
    <source>
        <dbReference type="Proteomes" id="UP000011770"/>
    </source>
</evidence>
<reference evidence="1 2" key="1">
    <citation type="submission" date="2013-01" db="EMBL/GenBank/DDBJ databases">
        <authorList>
            <person name="Harkins D.M."/>
            <person name="Durkin A.S."/>
            <person name="Brinkac L.M."/>
            <person name="Haft D.H."/>
            <person name="Selengut J.D."/>
            <person name="Sanka R."/>
            <person name="DePew J."/>
            <person name="Purushe J."/>
            <person name="Tulsiani S.M."/>
            <person name="Graham G.C."/>
            <person name="Burns M.-A."/>
            <person name="Dohnt M.F."/>
            <person name="Smythe L.D."/>
            <person name="McKay D.B."/>
            <person name="Craig S.B."/>
            <person name="Vinetz J.M."/>
            <person name="Sutton G.G."/>
            <person name="Nierman W.C."/>
            <person name="Fouts D.E."/>
        </authorList>
    </citation>
    <scope>NUCLEOTIDE SEQUENCE [LARGE SCALE GENOMIC DNA]</scope>
    <source>
        <strain evidence="1 2">LT2116</strain>
    </source>
</reference>
<protein>
    <submittedName>
        <fullName evidence="1">Uncharacterized protein</fullName>
    </submittedName>
</protein>
<sequence length="38" mass="4454">MKIRRSFQYKQKYLTKTKLTRGSGTDVGVMISFKEETP</sequence>
<gene>
    <name evidence="1" type="ORF">LEP1GSC188_0342</name>
</gene>